<organism evidence="2 3">
    <name type="scientific">Athelia psychrophila</name>
    <dbReference type="NCBI Taxonomy" id="1759441"/>
    <lineage>
        <taxon>Eukaryota</taxon>
        <taxon>Fungi</taxon>
        <taxon>Dikarya</taxon>
        <taxon>Basidiomycota</taxon>
        <taxon>Agaricomycotina</taxon>
        <taxon>Agaricomycetes</taxon>
        <taxon>Agaricomycetidae</taxon>
        <taxon>Atheliales</taxon>
        <taxon>Atheliaceae</taxon>
        <taxon>Athelia</taxon>
    </lineage>
</organism>
<keyword evidence="3" id="KW-1185">Reference proteome</keyword>
<evidence type="ECO:0000313" key="3">
    <source>
        <dbReference type="Proteomes" id="UP000076532"/>
    </source>
</evidence>
<reference evidence="2 3" key="1">
    <citation type="journal article" date="2016" name="Mol. Biol. Evol.">
        <title>Comparative Genomics of Early-Diverging Mushroom-Forming Fungi Provides Insights into the Origins of Lignocellulose Decay Capabilities.</title>
        <authorList>
            <person name="Nagy L.G."/>
            <person name="Riley R."/>
            <person name="Tritt A."/>
            <person name="Adam C."/>
            <person name="Daum C."/>
            <person name="Floudas D."/>
            <person name="Sun H."/>
            <person name="Yadav J.S."/>
            <person name="Pangilinan J."/>
            <person name="Larsson K.H."/>
            <person name="Matsuura K."/>
            <person name="Barry K."/>
            <person name="Labutti K."/>
            <person name="Kuo R."/>
            <person name="Ohm R.A."/>
            <person name="Bhattacharya S.S."/>
            <person name="Shirouzu T."/>
            <person name="Yoshinaga Y."/>
            <person name="Martin F.M."/>
            <person name="Grigoriev I.V."/>
            <person name="Hibbett D.S."/>
        </authorList>
    </citation>
    <scope>NUCLEOTIDE SEQUENCE [LARGE SCALE GENOMIC DNA]</scope>
    <source>
        <strain evidence="2 3">CBS 109695</strain>
    </source>
</reference>
<feature type="region of interest" description="Disordered" evidence="1">
    <location>
        <begin position="1"/>
        <end position="74"/>
    </location>
</feature>
<sequence>MIDSASPNRVVGKLDWGHGPSGHRTGCDRHSHPSHSTAQNITDSIMIHERPSTRRRTDQLASSFRPPTHDCSSAISVRIGPSDPGDSIWSMPSDHTPNMSSRPNSGFPSPPTAGASTTQIEARITNHTYWIAQKVDGHRRRPPYGGNGQLHFHHQEVASYNNTHAMKRQAASRASRAVISLPEHSVYPV</sequence>
<feature type="compositionally biased region" description="Polar residues" evidence="1">
    <location>
        <begin position="95"/>
        <end position="107"/>
    </location>
</feature>
<dbReference type="AlphaFoldDB" id="A0A166EXN5"/>
<accession>A0A166EXN5</accession>
<protein>
    <submittedName>
        <fullName evidence="2">Uncharacterized protein</fullName>
    </submittedName>
</protein>
<evidence type="ECO:0000256" key="1">
    <source>
        <dbReference type="SAM" id="MobiDB-lite"/>
    </source>
</evidence>
<name>A0A166EXN5_9AGAM</name>
<dbReference type="EMBL" id="KV417596">
    <property type="protein sequence ID" value="KZP16222.1"/>
    <property type="molecule type" value="Genomic_DNA"/>
</dbReference>
<gene>
    <name evidence="2" type="ORF">FIBSPDRAFT_65797</name>
</gene>
<feature type="compositionally biased region" description="Basic and acidic residues" evidence="1">
    <location>
        <begin position="46"/>
        <end position="58"/>
    </location>
</feature>
<proteinExistence type="predicted"/>
<dbReference type="Proteomes" id="UP000076532">
    <property type="component" value="Unassembled WGS sequence"/>
</dbReference>
<evidence type="ECO:0000313" key="2">
    <source>
        <dbReference type="EMBL" id="KZP16222.1"/>
    </source>
</evidence>
<feature type="compositionally biased region" description="Polar residues" evidence="1">
    <location>
        <begin position="34"/>
        <end position="43"/>
    </location>
</feature>
<feature type="region of interest" description="Disordered" evidence="1">
    <location>
        <begin position="95"/>
        <end position="115"/>
    </location>
</feature>